<dbReference type="Gene3D" id="6.10.250.2410">
    <property type="match status" value="1"/>
</dbReference>
<keyword evidence="1" id="KW-0159">Chromosome partition</keyword>
<dbReference type="PANTHER" id="PTHR33969">
    <property type="entry name" value="SEGREGATION AND CONDENSATION PROTEIN A"/>
    <property type="match status" value="1"/>
</dbReference>
<evidence type="ECO:0000313" key="4">
    <source>
        <dbReference type="Proteomes" id="UP000757890"/>
    </source>
</evidence>
<sequence length="236" mass="27400">MEITGGSYVVSIPVYEGPMDLLLHLVSKNRIEIHDIPIHEITDQYLEYLNQAQVFNLELGSSFFTMAATLLLIKSRTLLPKRRQEEESETEDPRRELERSLEEFKRMKEIRAHIESLIREEEVYRTKEPAEIRSGLYTGKISLQKLSAAFFALYESLKEEETTIMEQEEVSLDDEIEELRFTLRREKAVGLMTYFRGKKTRLRLAVSLMALLELLRTGEVLLRDTVSGLMIEGGRP</sequence>
<protein>
    <recommendedName>
        <fullName evidence="2">Segregation and condensation protein A</fullName>
    </recommendedName>
</protein>
<evidence type="ECO:0000256" key="2">
    <source>
        <dbReference type="ARBA" id="ARBA00044777"/>
    </source>
</evidence>
<proteinExistence type="predicted"/>
<dbReference type="InterPro" id="IPR003768">
    <property type="entry name" value="ScpA"/>
</dbReference>
<dbReference type="AlphaFoldDB" id="A0A930FPM7"/>
<organism evidence="3 4">
    <name type="scientific">Dialister invisus</name>
    <dbReference type="NCBI Taxonomy" id="218538"/>
    <lineage>
        <taxon>Bacteria</taxon>
        <taxon>Bacillati</taxon>
        <taxon>Bacillota</taxon>
        <taxon>Negativicutes</taxon>
        <taxon>Veillonellales</taxon>
        <taxon>Veillonellaceae</taxon>
        <taxon>Dialister</taxon>
    </lineage>
</organism>
<dbReference type="PANTHER" id="PTHR33969:SF2">
    <property type="entry name" value="SEGREGATION AND CONDENSATION PROTEIN A"/>
    <property type="match status" value="1"/>
</dbReference>
<evidence type="ECO:0000313" key="3">
    <source>
        <dbReference type="EMBL" id="MBF1129691.1"/>
    </source>
</evidence>
<accession>A0A930FPM7</accession>
<gene>
    <name evidence="3" type="ORF">HXL70_06565</name>
</gene>
<dbReference type="Proteomes" id="UP000757890">
    <property type="component" value="Unassembled WGS sequence"/>
</dbReference>
<dbReference type="GO" id="GO:0007059">
    <property type="term" value="P:chromosome segregation"/>
    <property type="evidence" value="ECO:0007669"/>
    <property type="project" value="UniProtKB-KW"/>
</dbReference>
<dbReference type="EMBL" id="JABZMK010000044">
    <property type="protein sequence ID" value="MBF1129691.1"/>
    <property type="molecule type" value="Genomic_DNA"/>
</dbReference>
<dbReference type="RefSeq" id="WP_276640196.1">
    <property type="nucleotide sequence ID" value="NZ_CATXUV010000010.1"/>
</dbReference>
<evidence type="ECO:0000256" key="1">
    <source>
        <dbReference type="ARBA" id="ARBA00022829"/>
    </source>
</evidence>
<comment type="caution">
    <text evidence="3">The sequence shown here is derived from an EMBL/GenBank/DDBJ whole genome shotgun (WGS) entry which is preliminary data.</text>
</comment>
<dbReference type="Pfam" id="PF02616">
    <property type="entry name" value="SMC_ScpA"/>
    <property type="match status" value="1"/>
</dbReference>
<name>A0A930FPM7_9FIRM</name>
<reference evidence="3" key="1">
    <citation type="submission" date="2020-04" db="EMBL/GenBank/DDBJ databases">
        <title>Deep metagenomics examines the oral microbiome during advanced dental caries in children, revealing novel taxa and co-occurrences with host molecules.</title>
        <authorList>
            <person name="Baker J.L."/>
            <person name="Morton J.T."/>
            <person name="Dinis M."/>
            <person name="Alvarez R."/>
            <person name="Tran N.C."/>
            <person name="Knight R."/>
            <person name="Edlund A."/>
        </authorList>
    </citation>
    <scope>NUCLEOTIDE SEQUENCE</scope>
    <source>
        <strain evidence="3">JCVI_32_bin.14</strain>
    </source>
</reference>